<organism evidence="1 2">
    <name type="scientific">Streblomastix strix</name>
    <dbReference type="NCBI Taxonomy" id="222440"/>
    <lineage>
        <taxon>Eukaryota</taxon>
        <taxon>Metamonada</taxon>
        <taxon>Preaxostyla</taxon>
        <taxon>Oxymonadida</taxon>
        <taxon>Streblomastigidae</taxon>
        <taxon>Streblomastix</taxon>
    </lineage>
</organism>
<name>A0A5J4T6H3_9EUKA</name>
<gene>
    <name evidence="1" type="ORF">EZS28_051353</name>
</gene>
<proteinExistence type="predicted"/>
<dbReference type="EMBL" id="SNRW01038709">
    <property type="protein sequence ID" value="KAA6353120.1"/>
    <property type="molecule type" value="Genomic_DNA"/>
</dbReference>
<accession>A0A5J4T6H3</accession>
<evidence type="ECO:0000313" key="1">
    <source>
        <dbReference type="EMBL" id="KAA6353120.1"/>
    </source>
</evidence>
<protein>
    <submittedName>
        <fullName evidence="1">Uncharacterized protein</fullName>
    </submittedName>
</protein>
<reference evidence="1 2" key="1">
    <citation type="submission" date="2019-03" db="EMBL/GenBank/DDBJ databases">
        <title>Single cell metagenomics reveals metabolic interactions within the superorganism composed of flagellate Streblomastix strix and complex community of Bacteroidetes bacteria on its surface.</title>
        <authorList>
            <person name="Treitli S.C."/>
            <person name="Kolisko M."/>
            <person name="Husnik F."/>
            <person name="Keeling P."/>
            <person name="Hampl V."/>
        </authorList>
    </citation>
    <scope>NUCLEOTIDE SEQUENCE [LARGE SCALE GENOMIC DNA]</scope>
    <source>
        <strain evidence="1">ST1C</strain>
    </source>
</reference>
<sequence>MILSDIEEQEQQVQNLMLRIIRGPVRIEDDERGRNEVCPRIIVVTSQQTPDDISYKFKHLKRQKYLNYFKIDPRIN</sequence>
<dbReference type="AlphaFoldDB" id="A0A5J4T6H3"/>
<comment type="caution">
    <text evidence="1">The sequence shown here is derived from an EMBL/GenBank/DDBJ whole genome shotgun (WGS) entry which is preliminary data.</text>
</comment>
<evidence type="ECO:0000313" key="2">
    <source>
        <dbReference type="Proteomes" id="UP000324800"/>
    </source>
</evidence>
<dbReference type="Proteomes" id="UP000324800">
    <property type="component" value="Unassembled WGS sequence"/>
</dbReference>